<name>A0A550CYR1_9AGAR</name>
<feature type="transmembrane region" description="Helical" evidence="11">
    <location>
        <begin position="112"/>
        <end position="133"/>
    </location>
</feature>
<evidence type="ECO:0000256" key="2">
    <source>
        <dbReference type="ARBA" id="ARBA00004590"/>
    </source>
</evidence>
<dbReference type="OrthoDB" id="17098at2759"/>
<dbReference type="EMBL" id="VDMD01000001">
    <property type="protein sequence ID" value="TRM69910.1"/>
    <property type="molecule type" value="Genomic_DNA"/>
</dbReference>
<comment type="similarity">
    <text evidence="3 11">Belongs to the ALG14 family.</text>
</comment>
<evidence type="ECO:0000256" key="7">
    <source>
        <dbReference type="ARBA" id="ARBA00022824"/>
    </source>
</evidence>
<dbReference type="PANTHER" id="PTHR12154:SF4">
    <property type="entry name" value="UDP-N-ACETYLGLUCOSAMINE TRANSFERASE SUBUNIT ALG14 HOMOLOG"/>
    <property type="match status" value="1"/>
</dbReference>
<evidence type="ECO:0000256" key="9">
    <source>
        <dbReference type="ARBA" id="ARBA00023136"/>
    </source>
</evidence>
<protein>
    <recommendedName>
        <fullName evidence="5 11">UDP-N-acetylglucosamine transferase subunit ALG14</fullName>
    </recommendedName>
    <alternativeName>
        <fullName evidence="10 11">Asparagine-linked glycosylation protein 14</fullName>
    </alternativeName>
</protein>
<evidence type="ECO:0000256" key="11">
    <source>
        <dbReference type="RuleBase" id="RU362127"/>
    </source>
</evidence>
<dbReference type="GO" id="GO:0006488">
    <property type="term" value="P:dolichol-linked oligosaccharide biosynthetic process"/>
    <property type="evidence" value="ECO:0007669"/>
    <property type="project" value="InterPro"/>
</dbReference>
<evidence type="ECO:0000256" key="3">
    <source>
        <dbReference type="ARBA" id="ARBA00009731"/>
    </source>
</evidence>
<evidence type="ECO:0000256" key="5">
    <source>
        <dbReference type="ARBA" id="ARBA00017467"/>
    </source>
</evidence>
<dbReference type="PANTHER" id="PTHR12154">
    <property type="entry name" value="GLYCOSYL TRANSFERASE-RELATED"/>
    <property type="match status" value="1"/>
</dbReference>
<evidence type="ECO:0000313" key="13">
    <source>
        <dbReference type="Proteomes" id="UP000320762"/>
    </source>
</evidence>
<dbReference type="AlphaFoldDB" id="A0A550CYR1"/>
<proteinExistence type="inferred from homology"/>
<evidence type="ECO:0000256" key="6">
    <source>
        <dbReference type="ARBA" id="ARBA00022692"/>
    </source>
</evidence>
<evidence type="ECO:0000313" key="12">
    <source>
        <dbReference type="EMBL" id="TRM69910.1"/>
    </source>
</evidence>
<comment type="subunit">
    <text evidence="4 11">Heterodimer with ALG13 to form a functional enzyme.</text>
</comment>
<dbReference type="GO" id="GO:0031965">
    <property type="term" value="C:nuclear membrane"/>
    <property type="evidence" value="ECO:0007669"/>
    <property type="project" value="UniProtKB-SubCell"/>
</dbReference>
<comment type="subcellular location">
    <subcellularLocation>
        <location evidence="1 11">Endoplasmic reticulum membrane</location>
        <topology evidence="1 11">Single-pass membrane protein</topology>
    </subcellularLocation>
    <subcellularLocation>
        <location evidence="2">Nucleus membrane</location>
        <topology evidence="2">Single-pass membrane protein</topology>
    </subcellularLocation>
</comment>
<keyword evidence="9 11" id="KW-0472">Membrane</keyword>
<organism evidence="12 13">
    <name type="scientific">Schizophyllum amplum</name>
    <dbReference type="NCBI Taxonomy" id="97359"/>
    <lineage>
        <taxon>Eukaryota</taxon>
        <taxon>Fungi</taxon>
        <taxon>Dikarya</taxon>
        <taxon>Basidiomycota</taxon>
        <taxon>Agaricomycotina</taxon>
        <taxon>Agaricomycetes</taxon>
        <taxon>Agaricomycetidae</taxon>
        <taxon>Agaricales</taxon>
        <taxon>Schizophyllaceae</taxon>
        <taxon>Schizophyllum</taxon>
    </lineage>
</organism>
<keyword evidence="13" id="KW-1185">Reference proteome</keyword>
<evidence type="ECO:0000256" key="1">
    <source>
        <dbReference type="ARBA" id="ARBA00004389"/>
    </source>
</evidence>
<dbReference type="GO" id="GO:0043541">
    <property type="term" value="C:UDP-N-acetylglucosamine transferase complex"/>
    <property type="evidence" value="ECO:0007669"/>
    <property type="project" value="TreeGrafter"/>
</dbReference>
<gene>
    <name evidence="11" type="primary">ALG14</name>
    <name evidence="12" type="ORF">BD626DRAFT_475738</name>
</gene>
<dbReference type="GO" id="GO:0004577">
    <property type="term" value="F:N-acetylglucosaminyldiphosphodolichol N-acetylglucosaminyltransferase activity"/>
    <property type="evidence" value="ECO:0007669"/>
    <property type="project" value="TreeGrafter"/>
</dbReference>
<feature type="transmembrane region" description="Helical" evidence="11">
    <location>
        <begin position="6"/>
        <end position="24"/>
    </location>
</feature>
<dbReference type="Proteomes" id="UP000320762">
    <property type="component" value="Unassembled WGS sequence"/>
</dbReference>
<dbReference type="Gene3D" id="3.40.50.2000">
    <property type="entry name" value="Glycogen Phosphorylase B"/>
    <property type="match status" value="1"/>
</dbReference>
<dbReference type="STRING" id="97359.A0A550CYR1"/>
<evidence type="ECO:0000256" key="8">
    <source>
        <dbReference type="ARBA" id="ARBA00022989"/>
    </source>
</evidence>
<accession>A0A550CYR1</accession>
<evidence type="ECO:0000256" key="10">
    <source>
        <dbReference type="ARBA" id="ARBA00032062"/>
    </source>
</evidence>
<comment type="function">
    <text evidence="11">Involved in protein N-glycosylation. Essential for the second step of the dolichol-linked oligosaccharide pathway. Anchors the catalytic subunit ALG13 to the ER.</text>
</comment>
<keyword evidence="8 11" id="KW-1133">Transmembrane helix</keyword>
<sequence length="221" mass="24361">MLHPLYTAMALGVTLAALRIYLILPRAKTIPPPPGRASSRSLAVFLGSGGHTSEALALLSGLDFHRYTPRTYYISDGDHLSARKAMDLEDFKGSVSSFSLRMVPRARRVHQHLLTVPLSAMRSFCACTYYMMVAPFTSRADVADVLILNGPGTCCVLGLAVYVNKFFGLRCPRIIYVESFARVEGLSLTGKILRPFTDRFIVQWPQILREGGRGECCGCLV</sequence>
<keyword evidence="6 11" id="KW-0812">Transmembrane</keyword>
<feature type="transmembrane region" description="Helical" evidence="11">
    <location>
        <begin position="145"/>
        <end position="163"/>
    </location>
</feature>
<keyword evidence="7 11" id="KW-0256">Endoplasmic reticulum</keyword>
<evidence type="ECO:0000256" key="4">
    <source>
        <dbReference type="ARBA" id="ARBA00011335"/>
    </source>
</evidence>
<comment type="caution">
    <text evidence="11">Lacks conserved residue(s) required for the propagation of feature annotation.</text>
</comment>
<comment type="caution">
    <text evidence="12">The sequence shown here is derived from an EMBL/GenBank/DDBJ whole genome shotgun (WGS) entry which is preliminary data.</text>
</comment>
<reference evidence="12 13" key="1">
    <citation type="journal article" date="2019" name="New Phytol.">
        <title>Comparative genomics reveals unique wood-decay strategies and fruiting body development in the Schizophyllaceae.</title>
        <authorList>
            <person name="Almasi E."/>
            <person name="Sahu N."/>
            <person name="Krizsan K."/>
            <person name="Balint B."/>
            <person name="Kovacs G.M."/>
            <person name="Kiss B."/>
            <person name="Cseklye J."/>
            <person name="Drula E."/>
            <person name="Henrissat B."/>
            <person name="Nagy I."/>
            <person name="Chovatia M."/>
            <person name="Adam C."/>
            <person name="LaButti K."/>
            <person name="Lipzen A."/>
            <person name="Riley R."/>
            <person name="Grigoriev I.V."/>
            <person name="Nagy L.G."/>
        </authorList>
    </citation>
    <scope>NUCLEOTIDE SEQUENCE [LARGE SCALE GENOMIC DNA]</scope>
    <source>
        <strain evidence="12 13">NL-1724</strain>
    </source>
</reference>
<dbReference type="Pfam" id="PF08660">
    <property type="entry name" value="Alg14"/>
    <property type="match status" value="1"/>
</dbReference>
<dbReference type="InterPro" id="IPR013969">
    <property type="entry name" value="Oligosacch_biosynth_Alg14"/>
</dbReference>
<keyword evidence="12" id="KW-0808">Transferase</keyword>